<sequence>MPAGAPAPEPSPLPPDTTPANQPPDDAMEGWALVQGKRGKQKARAPLHLPEAEAPWKTRKEGTDAEPSTLPTSVSHPPVSAGKDMAPPEGNFSPPRETLPSETLEEAPSVLTLPKAPVNPEATVVAGASGENPGAVESVLSSMFEEIEALYLTPVTQGEDDLLPANLDLSDLTPPLFSPCSLPLTVASAPTSEEP</sequence>
<gene>
    <name evidence="2" type="ORF">UY3_10252</name>
</gene>
<evidence type="ECO:0000313" key="3">
    <source>
        <dbReference type="Proteomes" id="UP000031443"/>
    </source>
</evidence>
<proteinExistence type="predicted"/>
<organism evidence="2 3">
    <name type="scientific">Chelonia mydas</name>
    <name type="common">Green sea-turtle</name>
    <name type="synonym">Chelonia agassizi</name>
    <dbReference type="NCBI Taxonomy" id="8469"/>
    <lineage>
        <taxon>Eukaryota</taxon>
        <taxon>Metazoa</taxon>
        <taxon>Chordata</taxon>
        <taxon>Craniata</taxon>
        <taxon>Vertebrata</taxon>
        <taxon>Euteleostomi</taxon>
        <taxon>Archelosauria</taxon>
        <taxon>Testudinata</taxon>
        <taxon>Testudines</taxon>
        <taxon>Cryptodira</taxon>
        <taxon>Durocryptodira</taxon>
        <taxon>Americhelydia</taxon>
        <taxon>Chelonioidea</taxon>
        <taxon>Cheloniidae</taxon>
        <taxon>Chelonia</taxon>
    </lineage>
</organism>
<feature type="compositionally biased region" description="Pro residues" evidence="1">
    <location>
        <begin position="1"/>
        <end position="17"/>
    </location>
</feature>
<protein>
    <submittedName>
        <fullName evidence="2">Uncharacterized protein</fullName>
    </submittedName>
</protein>
<feature type="region of interest" description="Disordered" evidence="1">
    <location>
        <begin position="1"/>
        <end position="115"/>
    </location>
</feature>
<evidence type="ECO:0000256" key="1">
    <source>
        <dbReference type="SAM" id="MobiDB-lite"/>
    </source>
</evidence>
<keyword evidence="3" id="KW-1185">Reference proteome</keyword>
<feature type="compositionally biased region" description="Basic and acidic residues" evidence="1">
    <location>
        <begin position="50"/>
        <end position="63"/>
    </location>
</feature>
<evidence type="ECO:0000313" key="2">
    <source>
        <dbReference type="EMBL" id="EMP32606.1"/>
    </source>
</evidence>
<dbReference type="EMBL" id="KB539685">
    <property type="protein sequence ID" value="EMP32606.1"/>
    <property type="molecule type" value="Genomic_DNA"/>
</dbReference>
<accession>M7B3X1</accession>
<dbReference type="Proteomes" id="UP000031443">
    <property type="component" value="Unassembled WGS sequence"/>
</dbReference>
<reference evidence="3" key="1">
    <citation type="journal article" date="2013" name="Nat. Genet.">
        <title>The draft genomes of soft-shell turtle and green sea turtle yield insights into the development and evolution of the turtle-specific body plan.</title>
        <authorList>
            <person name="Wang Z."/>
            <person name="Pascual-Anaya J."/>
            <person name="Zadissa A."/>
            <person name="Li W."/>
            <person name="Niimura Y."/>
            <person name="Huang Z."/>
            <person name="Li C."/>
            <person name="White S."/>
            <person name="Xiong Z."/>
            <person name="Fang D."/>
            <person name="Wang B."/>
            <person name="Ming Y."/>
            <person name="Chen Y."/>
            <person name="Zheng Y."/>
            <person name="Kuraku S."/>
            <person name="Pignatelli M."/>
            <person name="Herrero J."/>
            <person name="Beal K."/>
            <person name="Nozawa M."/>
            <person name="Li Q."/>
            <person name="Wang J."/>
            <person name="Zhang H."/>
            <person name="Yu L."/>
            <person name="Shigenobu S."/>
            <person name="Wang J."/>
            <person name="Liu J."/>
            <person name="Flicek P."/>
            <person name="Searle S."/>
            <person name="Wang J."/>
            <person name="Kuratani S."/>
            <person name="Yin Y."/>
            <person name="Aken B."/>
            <person name="Zhang G."/>
            <person name="Irie N."/>
        </authorList>
    </citation>
    <scope>NUCLEOTIDE SEQUENCE [LARGE SCALE GENOMIC DNA]</scope>
</reference>
<name>M7B3X1_CHEMY</name>
<dbReference type="AlphaFoldDB" id="M7B3X1"/>